<reference evidence="3" key="1">
    <citation type="submission" date="2023-10" db="EMBL/GenBank/DDBJ databases">
        <title>Genome assembly of Pristionchus species.</title>
        <authorList>
            <person name="Yoshida K."/>
            <person name="Sommer R.J."/>
        </authorList>
    </citation>
    <scope>NUCLEOTIDE SEQUENCE</scope>
    <source>
        <strain evidence="3">RS0144</strain>
    </source>
</reference>
<gene>
    <name evidence="3" type="ORF">PENTCL1PPCAC_7633</name>
</gene>
<name>A0AAV5SQN8_9BILA</name>
<feature type="compositionally biased region" description="Polar residues" evidence="1">
    <location>
        <begin position="279"/>
        <end position="288"/>
    </location>
</feature>
<evidence type="ECO:0000313" key="3">
    <source>
        <dbReference type="EMBL" id="GMS85458.1"/>
    </source>
</evidence>
<dbReference type="InterPro" id="IPR013087">
    <property type="entry name" value="Znf_C2H2_type"/>
</dbReference>
<keyword evidence="4" id="KW-1185">Reference proteome</keyword>
<feature type="domain" description="C2H2-type" evidence="2">
    <location>
        <begin position="426"/>
        <end position="450"/>
    </location>
</feature>
<accession>A0AAV5SQN8</accession>
<evidence type="ECO:0000256" key="1">
    <source>
        <dbReference type="SAM" id="MobiDB-lite"/>
    </source>
</evidence>
<evidence type="ECO:0000259" key="2">
    <source>
        <dbReference type="SMART" id="SM00355"/>
    </source>
</evidence>
<dbReference type="AlphaFoldDB" id="A0AAV5SQN8"/>
<proteinExistence type="predicted"/>
<protein>
    <recommendedName>
        <fullName evidence="2">C2H2-type domain-containing protein</fullName>
    </recommendedName>
</protein>
<organism evidence="3 4">
    <name type="scientific">Pristionchus entomophagus</name>
    <dbReference type="NCBI Taxonomy" id="358040"/>
    <lineage>
        <taxon>Eukaryota</taxon>
        <taxon>Metazoa</taxon>
        <taxon>Ecdysozoa</taxon>
        <taxon>Nematoda</taxon>
        <taxon>Chromadorea</taxon>
        <taxon>Rhabditida</taxon>
        <taxon>Rhabditina</taxon>
        <taxon>Diplogasteromorpha</taxon>
        <taxon>Diplogasteroidea</taxon>
        <taxon>Neodiplogasteridae</taxon>
        <taxon>Pristionchus</taxon>
    </lineage>
</organism>
<sequence>MTQVTEVLATIRDWQKRCSYFFIHSNHDPIFALTEKTFQTMTVLLSDGTDRRNILCDLIILDAQRVIAKDCERTDSSNELRTVIFGIIHSFQLTSIYLTDKLIETGNEASNATLTTVKELKEKCSEFSSNSKDVLLSLFSKWFDTVVVILCKDSVSKEVLYSLRILDSHRSITMEFDDSKSDPLRIISYGLIQSLYHTFCHLYEKLNTISIPEESHITEIIVLYDDDTVHRVKAEDSRIDSHVADYPLLALIPDASPEKDMHSDDIRRPEGEVEPRIETNIQENSTTISEEKEEEEAVPSNHDGEAGQARKRPRLDADSPDPDWILNENGSTTTKKSAMIDNETDLECVEAGCNYLTRSVNAWINHMKNAHDTTPFLAGVELHCKCGHRSISQRHSLYPSCKSPSFTIVRKRDEPIRRRSQQKTTPRCVEDDCNNFPATAKGYLRHLRTHHQKAPSVYGVYVKCSCGDEYRTEHEMTARTHNKDCDGRHYTLHKVEEQ</sequence>
<dbReference type="SMART" id="SM00355">
    <property type="entry name" value="ZnF_C2H2"/>
    <property type="match status" value="2"/>
</dbReference>
<feature type="domain" description="C2H2-type" evidence="2">
    <location>
        <begin position="346"/>
        <end position="371"/>
    </location>
</feature>
<evidence type="ECO:0000313" key="4">
    <source>
        <dbReference type="Proteomes" id="UP001432027"/>
    </source>
</evidence>
<feature type="compositionally biased region" description="Basic and acidic residues" evidence="1">
    <location>
        <begin position="256"/>
        <end position="277"/>
    </location>
</feature>
<dbReference type="EMBL" id="BTSX01000002">
    <property type="protein sequence ID" value="GMS85458.1"/>
    <property type="molecule type" value="Genomic_DNA"/>
</dbReference>
<dbReference type="Proteomes" id="UP001432027">
    <property type="component" value="Unassembled WGS sequence"/>
</dbReference>
<feature type="region of interest" description="Disordered" evidence="1">
    <location>
        <begin position="255"/>
        <end position="330"/>
    </location>
</feature>
<comment type="caution">
    <text evidence="3">The sequence shown here is derived from an EMBL/GenBank/DDBJ whole genome shotgun (WGS) entry which is preliminary data.</text>
</comment>